<dbReference type="Pfam" id="PF00109">
    <property type="entry name" value="ketoacyl-synt"/>
    <property type="match status" value="1"/>
</dbReference>
<dbReference type="InterPro" id="IPR020841">
    <property type="entry name" value="PKS_Beta-ketoAc_synthase_dom"/>
</dbReference>
<dbReference type="SUPFAM" id="SSF51735">
    <property type="entry name" value="NAD(P)-binding Rossmann-fold domains"/>
    <property type="match status" value="1"/>
</dbReference>
<evidence type="ECO:0000313" key="6">
    <source>
        <dbReference type="Proteomes" id="UP001153636"/>
    </source>
</evidence>
<dbReference type="Pfam" id="PF00698">
    <property type="entry name" value="Acyl_transf_1"/>
    <property type="match status" value="1"/>
</dbReference>
<dbReference type="InterPro" id="IPR016036">
    <property type="entry name" value="Malonyl_transacylase_ACP-bd"/>
</dbReference>
<dbReference type="Pfam" id="PF02801">
    <property type="entry name" value="Ketoacyl-synt_C"/>
    <property type="match status" value="1"/>
</dbReference>
<dbReference type="PANTHER" id="PTHR43775:SF23">
    <property type="entry name" value="FATTY ACID SYNTHASE 3"/>
    <property type="match status" value="1"/>
</dbReference>
<comment type="caution">
    <text evidence="1">Lacks conserved residue(s) required for the propagation of feature annotation.</text>
</comment>
<gene>
    <name evidence="5" type="ORF">PSYICH_LOCUS14928</name>
</gene>
<dbReference type="PROSITE" id="PS52019">
    <property type="entry name" value="PKS_MFAS_DH"/>
    <property type="match status" value="1"/>
</dbReference>
<organism evidence="5 6">
    <name type="scientific">Psylliodes chrysocephalus</name>
    <dbReference type="NCBI Taxonomy" id="3402493"/>
    <lineage>
        <taxon>Eukaryota</taxon>
        <taxon>Metazoa</taxon>
        <taxon>Ecdysozoa</taxon>
        <taxon>Arthropoda</taxon>
        <taxon>Hexapoda</taxon>
        <taxon>Insecta</taxon>
        <taxon>Pterygota</taxon>
        <taxon>Neoptera</taxon>
        <taxon>Endopterygota</taxon>
        <taxon>Coleoptera</taxon>
        <taxon>Polyphaga</taxon>
        <taxon>Cucujiformia</taxon>
        <taxon>Chrysomeloidea</taxon>
        <taxon>Chrysomelidae</taxon>
        <taxon>Galerucinae</taxon>
        <taxon>Alticini</taxon>
        <taxon>Psylliodes</taxon>
    </lineage>
</organism>
<dbReference type="InterPro" id="IPR036291">
    <property type="entry name" value="NAD(P)-bd_dom_sf"/>
</dbReference>
<dbReference type="Pfam" id="PF16197">
    <property type="entry name" value="KAsynt_C_assoc"/>
    <property type="match status" value="1"/>
</dbReference>
<keyword evidence="2" id="KW-0175">Coiled coil</keyword>
<feature type="domain" description="Ketosynthase family 3 (KS3)" evidence="3">
    <location>
        <begin position="5"/>
        <end position="403"/>
    </location>
</feature>
<dbReference type="Gene3D" id="3.40.50.720">
    <property type="entry name" value="NAD(P)-binding Rossmann-like Domain"/>
    <property type="match status" value="1"/>
</dbReference>
<dbReference type="InterPro" id="IPR014043">
    <property type="entry name" value="Acyl_transferase_dom"/>
</dbReference>
<dbReference type="Gene3D" id="3.40.47.10">
    <property type="match status" value="1"/>
</dbReference>
<dbReference type="InterPro" id="IPR014031">
    <property type="entry name" value="Ketoacyl_synth_C"/>
</dbReference>
<feature type="coiled-coil region" evidence="2">
    <location>
        <begin position="2026"/>
        <end position="2053"/>
    </location>
</feature>
<accession>A0A9P0GMS7</accession>
<feature type="region of interest" description="N-terminal hotdog fold" evidence="1">
    <location>
        <begin position="832"/>
        <end position="952"/>
    </location>
</feature>
<dbReference type="InterPro" id="IPR042104">
    <property type="entry name" value="PKS_dehydratase_sf"/>
</dbReference>
<dbReference type="InterPro" id="IPR020843">
    <property type="entry name" value="ER"/>
</dbReference>
<dbReference type="Gene3D" id="3.30.70.3290">
    <property type="match status" value="1"/>
</dbReference>
<dbReference type="SUPFAM" id="SSF50129">
    <property type="entry name" value="GroES-like"/>
    <property type="match status" value="1"/>
</dbReference>
<dbReference type="InterPro" id="IPR049552">
    <property type="entry name" value="PKS_DH_N"/>
</dbReference>
<dbReference type="InterPro" id="IPR014030">
    <property type="entry name" value="Ketoacyl_synth_N"/>
</dbReference>
<dbReference type="EMBL" id="OV651821">
    <property type="protein sequence ID" value="CAH1115551.1"/>
    <property type="molecule type" value="Genomic_DNA"/>
</dbReference>
<dbReference type="InterPro" id="IPR016039">
    <property type="entry name" value="Thiolase-like"/>
</dbReference>
<dbReference type="Proteomes" id="UP001153636">
    <property type="component" value="Chromosome 9"/>
</dbReference>
<sequence>MDVVPEDVVISGIGGFYPKATNLEDFKNRLFENKPLQEPRWPESKNMSNLIGCVESNYFDNSYFGIHRQQCFFMDPMHRLALEGAFSALLDAGVNPTEIRGKRVGVFMGSTIGENDQLFMESVVSGFGVTGHSRAMLANRISYWLNLKGPSIAYDANWVTGIEVLRLAFYAIKTGQCDSVIVGAANLAQHDEFQHMYNEMGLISLDGSTKAFDANASGYARSEGVVLMYVQRASEARRHYASIVHVACKFDGTSPNGFLNIETESMLEFLEDFYKHSKVKPEEIDFVEAYGCANKNTDKNELDALEKIYCKNRKNPLLIGSVKTITGHAEPTSALFSIIKTIIAMENDKIPATLQFETPNPEIKALNNGSIEVVTTNRKWEPKYAAVNALSTSSHLGHIVLKANPKKKVNRPIDLPILLIASTRTEEGILSILETFKKKPKDVEYNKLVQDVFSKSIQGHLYRGYLMMGQEDNKQDTINHMGNKRAVWFVYSGMGSQWNGMLGDLMKIDVFAESIKRSCDILAKKDVDLMKILSSPDKTIFDNILNCFVGIAAMQIALTDVLRALGIVPDGIIGHSVGELGCAYADGCMTAEQMILSSYSRGRASIEATLIPGMMAAIGLGYNQIKNKLPPTIEVACRNGPESCTISGPAEDMAGFVKDLQNQGVFARLVNVANIAYHSRYIKPAAPLLLKYLKQVIPKPVARSPKWISTSNVEANWDTDLAKHSSAEYHTNNLLSSVLFEEGINHIPKDSVLIEIAPHGLLQAILKRSVKECTSIPLTQKGAKSSSEFFFNSLGKIYLSGIDIKISNIYPKIEYPVSRNTSSLTDLVHWNHTETWNRSQEAQRTISGVRNVNININSEEFSYCFTHKLHEQIVVPVSTYLDIILQITDNAFGGHGVVFENVHFKRHLIVPNIGIVSVNAVVQPGSGEFEIFSDNELVVKGKITIIEDKDDMDDLEVLEIPVTKESVYLSENDVYTELEHRGYKLEGIFKGIKQLTLSQKGSTACREWNNKWKDLIETMVQQHAFYVGERNQQVFVPKYIQKISMVHGLLPSTNSVKINYEYCTRSLFTSGIEMNDIKSIPFQMKTKNVELNGVDIMQLDDNIFSEIEFGIEQALQLTINNFKGQNTGKLCISEVETDLPLQDKIKTVISEHSTINIKSSYVKELKQIVMADNVPQLLVMNDIVNSEVLSLMSNSWSVFLFVKDDPGRRLDDGNIAVVSRFRYGSDHYIICRKATTNKARIININQKELSIKDLEKKSVPWVSDLFNTVKQNQKTPILLVTSLIPTEGFINFMKGIRRIPNSNNIRIFYNLDENPQSIEEALKRNLSLTILKNNCWYTYLSMAMKFDETTENKLSQTPLIENRLISYIGLNLKDETITPELTNKNEIGNIDYCGVTKNGKRVMGLAYLDQESSKLVVDDTLTWDVPEGFSLDDAVTVPHAYVSAYYMMVIKGRIKHGETVLIHAGCSAIGLAAISVAYSYGCQIYTTVQTNRQRVYLKKHYVFLQDRNIFDSSSNFDTDFLLATGGNGAHLLLNCLSGSSLKSTFACTGKYGRFIQYCKYDLEQGNTIGMSQFLNNADFYHVDLQNVFHQNKAVKQEIRNLISEGFETYIVRPIKKDIIKHHNISTIMKKLESPEIIGKIIIDAVNNLSVNKLNVKEPHRYICNSRNTYLVFGGSAESWIDMAEWLVHRGARKVIISSDSKPTENYLNRRLTILENYYGADVIMAASKIQSESGALELLSEVSNLGALNTMFILPNETGSSAYIDEIVEPFDKALRKIAPRALLVNFIPSSTGICYKRSMSGYFTNNIEFSNQEKICDVIPSLDAILNSSCNNVILKKLNTGDSTENANVAVINDATRLLPKLEDIINLQKNAPNEPELVQVLTEGPAEIRELAPVFIIPGLTGYKELETFTRHLLYPAFCAVYPSTPWPFEKLAEVYAQKIIEVFPREFYNIISISSGGPLAIEVAKILTKKTADVHLFFIDSPPVRVQQGFQNLGENDVQVEVDLLRTVFEKNDLEIVKQLKSCPNFEARIKMLLQRLEKSEKNKKLLEKGLIFVKDFMERVKKFKPDNELLPGRVHILVPDDCNAFENYGLSSYFKNTPTITQVPGDHLSIITNSVTFEYVNQNHYQIY</sequence>
<dbReference type="Gene3D" id="3.90.180.10">
    <property type="entry name" value="Medium-chain alcohol dehydrogenases, catalytic domain"/>
    <property type="match status" value="1"/>
</dbReference>
<dbReference type="Gene3D" id="3.40.50.1820">
    <property type="entry name" value="alpha/beta hydrolase"/>
    <property type="match status" value="1"/>
</dbReference>
<dbReference type="Gene3D" id="3.10.129.110">
    <property type="entry name" value="Polyketide synthase dehydratase"/>
    <property type="match status" value="1"/>
</dbReference>
<evidence type="ECO:0000259" key="4">
    <source>
        <dbReference type="PROSITE" id="PS52019"/>
    </source>
</evidence>
<proteinExistence type="predicted"/>
<dbReference type="InterPro" id="IPR050091">
    <property type="entry name" value="PKS_NRPS_Biosynth_Enz"/>
</dbReference>
<dbReference type="PANTHER" id="PTHR43775">
    <property type="entry name" value="FATTY ACID SYNTHASE"/>
    <property type="match status" value="1"/>
</dbReference>
<keyword evidence="6" id="KW-1185">Reference proteome</keyword>
<dbReference type="SMART" id="SM00825">
    <property type="entry name" value="PKS_KS"/>
    <property type="match status" value="1"/>
</dbReference>
<dbReference type="Gene3D" id="3.40.366.10">
    <property type="entry name" value="Malonyl-Coenzyme A Acyl Carrier Protein, domain 2"/>
    <property type="match status" value="1"/>
</dbReference>
<dbReference type="InterPro" id="IPR032821">
    <property type="entry name" value="PKS_assoc"/>
</dbReference>
<name>A0A9P0GMS7_9CUCU</name>
<dbReference type="GO" id="GO:0016491">
    <property type="term" value="F:oxidoreductase activity"/>
    <property type="evidence" value="ECO:0007669"/>
    <property type="project" value="InterPro"/>
</dbReference>
<protein>
    <submittedName>
        <fullName evidence="5">Uncharacterized protein</fullName>
    </submittedName>
</protein>
<dbReference type="GO" id="GO:0004312">
    <property type="term" value="F:fatty acid synthase activity"/>
    <property type="evidence" value="ECO:0007669"/>
    <property type="project" value="TreeGrafter"/>
</dbReference>
<dbReference type="CDD" id="cd00833">
    <property type="entry name" value="PKS"/>
    <property type="match status" value="1"/>
</dbReference>
<evidence type="ECO:0000256" key="1">
    <source>
        <dbReference type="PROSITE-ProRule" id="PRU01363"/>
    </source>
</evidence>
<dbReference type="SUPFAM" id="SSF53474">
    <property type="entry name" value="alpha/beta-Hydrolases"/>
    <property type="match status" value="1"/>
</dbReference>
<dbReference type="InterPro" id="IPR016035">
    <property type="entry name" value="Acyl_Trfase/lysoPLipase"/>
</dbReference>
<evidence type="ECO:0000313" key="5">
    <source>
        <dbReference type="EMBL" id="CAH1115551.1"/>
    </source>
</evidence>
<dbReference type="OrthoDB" id="329835at2759"/>
<dbReference type="SUPFAM" id="SSF55048">
    <property type="entry name" value="Probable ACP-binding domain of malonyl-CoA ACP transacylase"/>
    <property type="match status" value="1"/>
</dbReference>
<dbReference type="InterPro" id="IPR049900">
    <property type="entry name" value="PKS_mFAS_DH"/>
</dbReference>
<dbReference type="InterPro" id="IPR029058">
    <property type="entry name" value="AB_hydrolase_fold"/>
</dbReference>
<evidence type="ECO:0000256" key="2">
    <source>
        <dbReference type="SAM" id="Coils"/>
    </source>
</evidence>
<dbReference type="GO" id="GO:0006633">
    <property type="term" value="P:fatty acid biosynthetic process"/>
    <property type="evidence" value="ECO:0007669"/>
    <property type="project" value="TreeGrafter"/>
</dbReference>
<dbReference type="Pfam" id="PF21089">
    <property type="entry name" value="PKS_DH_N"/>
    <property type="match status" value="1"/>
</dbReference>
<dbReference type="PROSITE" id="PS52004">
    <property type="entry name" value="KS3_2"/>
    <property type="match status" value="1"/>
</dbReference>
<feature type="domain" description="PKS/mFAS DH" evidence="4">
    <location>
        <begin position="832"/>
        <end position="1105"/>
    </location>
</feature>
<dbReference type="SUPFAM" id="SSF53901">
    <property type="entry name" value="Thiolase-like"/>
    <property type="match status" value="2"/>
</dbReference>
<dbReference type="InterPro" id="IPR001227">
    <property type="entry name" value="Ac_transferase_dom_sf"/>
</dbReference>
<dbReference type="SMART" id="SM00827">
    <property type="entry name" value="PKS_AT"/>
    <property type="match status" value="1"/>
</dbReference>
<feature type="region of interest" description="C-terminal hotdog fold" evidence="1">
    <location>
        <begin position="966"/>
        <end position="1105"/>
    </location>
</feature>
<reference evidence="5" key="1">
    <citation type="submission" date="2022-01" db="EMBL/GenBank/DDBJ databases">
        <authorList>
            <person name="King R."/>
        </authorList>
    </citation>
    <scope>NUCLEOTIDE SEQUENCE</scope>
</reference>
<evidence type="ECO:0000259" key="3">
    <source>
        <dbReference type="PROSITE" id="PS52004"/>
    </source>
</evidence>
<dbReference type="SMART" id="SM00829">
    <property type="entry name" value="PKS_ER"/>
    <property type="match status" value="1"/>
</dbReference>
<dbReference type="CDD" id="cd05195">
    <property type="entry name" value="enoyl_red"/>
    <property type="match status" value="1"/>
</dbReference>
<dbReference type="SUPFAM" id="SSF52151">
    <property type="entry name" value="FabD/lysophospholipase-like"/>
    <property type="match status" value="1"/>
</dbReference>
<dbReference type="InterPro" id="IPR011032">
    <property type="entry name" value="GroES-like_sf"/>
</dbReference>